<dbReference type="NCBIfam" id="TIGR01175">
    <property type="entry name" value="pilM"/>
    <property type="match status" value="1"/>
</dbReference>
<name>A0A0S7XR95_9BACT</name>
<dbReference type="InterPro" id="IPR005883">
    <property type="entry name" value="PilM"/>
</dbReference>
<dbReference type="CDD" id="cd24049">
    <property type="entry name" value="ASKHA_NBD_PilM"/>
    <property type="match status" value="1"/>
</dbReference>
<dbReference type="PIRSF" id="PIRSF019169">
    <property type="entry name" value="PilM"/>
    <property type="match status" value="1"/>
</dbReference>
<accession>A0A0S7XR95</accession>
<dbReference type="EMBL" id="LIZY01000006">
    <property type="protein sequence ID" value="KPJ64799.1"/>
    <property type="molecule type" value="Genomic_DNA"/>
</dbReference>
<feature type="domain" description="SHS2" evidence="1">
    <location>
        <begin position="13"/>
        <end position="180"/>
    </location>
</feature>
<evidence type="ECO:0000259" key="1">
    <source>
        <dbReference type="SMART" id="SM00842"/>
    </source>
</evidence>
<dbReference type="PANTHER" id="PTHR32432">
    <property type="entry name" value="CELL DIVISION PROTEIN FTSA-RELATED"/>
    <property type="match status" value="1"/>
</dbReference>
<dbReference type="GO" id="GO:0051301">
    <property type="term" value="P:cell division"/>
    <property type="evidence" value="ECO:0007669"/>
    <property type="project" value="InterPro"/>
</dbReference>
<dbReference type="PANTHER" id="PTHR32432:SF3">
    <property type="entry name" value="ETHANOLAMINE UTILIZATION PROTEIN EUTJ"/>
    <property type="match status" value="1"/>
</dbReference>
<evidence type="ECO:0000313" key="3">
    <source>
        <dbReference type="Proteomes" id="UP000052020"/>
    </source>
</evidence>
<dbReference type="InterPro" id="IPR043129">
    <property type="entry name" value="ATPase_NBD"/>
</dbReference>
<protein>
    <recommendedName>
        <fullName evidence="1">SHS2 domain-containing protein</fullName>
    </recommendedName>
</protein>
<dbReference type="Gene3D" id="3.30.420.40">
    <property type="match status" value="2"/>
</dbReference>
<dbReference type="Proteomes" id="UP000052020">
    <property type="component" value="Unassembled WGS sequence"/>
</dbReference>
<dbReference type="Pfam" id="PF11104">
    <property type="entry name" value="PilM_2"/>
    <property type="match status" value="1"/>
</dbReference>
<organism evidence="2 3">
    <name type="scientific">candidate division KD3-62 bacterium DG_56</name>
    <dbReference type="NCBI Taxonomy" id="1704032"/>
    <lineage>
        <taxon>Bacteria</taxon>
        <taxon>candidate division KD3-62</taxon>
    </lineage>
</organism>
<dbReference type="Gene3D" id="3.30.1490.300">
    <property type="match status" value="1"/>
</dbReference>
<dbReference type="InterPro" id="IPR003494">
    <property type="entry name" value="SHS2_FtsA"/>
</dbReference>
<dbReference type="SMART" id="SM00842">
    <property type="entry name" value="FtsA"/>
    <property type="match status" value="1"/>
</dbReference>
<dbReference type="SUPFAM" id="SSF53067">
    <property type="entry name" value="Actin-like ATPase domain"/>
    <property type="match status" value="2"/>
</dbReference>
<comment type="caution">
    <text evidence="2">The sequence shown here is derived from an EMBL/GenBank/DDBJ whole genome shotgun (WGS) entry which is preliminary data.</text>
</comment>
<evidence type="ECO:0000313" key="2">
    <source>
        <dbReference type="EMBL" id="KPJ64799.1"/>
    </source>
</evidence>
<gene>
    <name evidence="2" type="ORF">AMK68_00490</name>
</gene>
<dbReference type="AlphaFoldDB" id="A0A0S7XR95"/>
<dbReference type="InterPro" id="IPR050696">
    <property type="entry name" value="FtsA/MreB"/>
</dbReference>
<sequence>MGLLSKWNRSSEAIGIDIGSHNIKAVELQPAGDSVSLHKAGARPTPRDTVRGGVIADPLSVAETISSLLETLSVDNTSVVAAVSGPTVVVRQVQLPAMPEKRLRKSIQWEARNYISFPVEDSVIEFQLIDEETSDDMGKMDVILCACPREIVDSRVETLELAGLEPVAIEIEPFATIRSLVEWGGGSGLGHQTLALVGIGAAYTDINIVKNGHFVLSRVIHIAGNAFTEAVSSALSIDVEEATRIKETGMQLVTSEEERATQDPMAQQASRALEPLLEELTREVTRSLAYYDYQQQAPEAEVAEVESPGVNQIMLSGGSVRMAGIDDYLKTHVNVPVEIPNIFVSGRLSAPASTNEYLSEHACELVIGTGLALREYSLADHEA</sequence>
<reference evidence="2 3" key="1">
    <citation type="journal article" date="2015" name="Microbiome">
        <title>Genomic resolution of linkages in carbon, nitrogen, and sulfur cycling among widespread estuary sediment bacteria.</title>
        <authorList>
            <person name="Baker B.J."/>
            <person name="Lazar C.S."/>
            <person name="Teske A.P."/>
            <person name="Dick G.J."/>
        </authorList>
    </citation>
    <scope>NUCLEOTIDE SEQUENCE [LARGE SCALE GENOMIC DNA]</scope>
    <source>
        <strain evidence="2">DG_56</strain>
    </source>
</reference>
<proteinExistence type="predicted"/>